<dbReference type="Pfam" id="PF00120">
    <property type="entry name" value="Gln-synt_C"/>
    <property type="match status" value="1"/>
</dbReference>
<dbReference type="EMBL" id="JACHDO010000001">
    <property type="protein sequence ID" value="MBB5489401.1"/>
    <property type="molecule type" value="Genomic_DNA"/>
</dbReference>
<reference evidence="6 7" key="1">
    <citation type="submission" date="2020-08" db="EMBL/GenBank/DDBJ databases">
        <title>Sequencing the genomes of 1000 actinobacteria strains.</title>
        <authorList>
            <person name="Klenk H.-P."/>
        </authorList>
    </citation>
    <scope>NUCLEOTIDE SEQUENCE [LARGE SCALE GENOMIC DNA]</scope>
    <source>
        <strain evidence="6 7">DSM 44598</strain>
    </source>
</reference>
<dbReference type="InterPro" id="IPR014746">
    <property type="entry name" value="Gln_synth/guanido_kin_cat_dom"/>
</dbReference>
<dbReference type="GO" id="GO:0004356">
    <property type="term" value="F:glutamine synthetase activity"/>
    <property type="evidence" value="ECO:0007669"/>
    <property type="project" value="InterPro"/>
</dbReference>
<dbReference type="InterPro" id="IPR008146">
    <property type="entry name" value="Gln_synth_cat_dom"/>
</dbReference>
<evidence type="ECO:0000313" key="6">
    <source>
        <dbReference type="EMBL" id="MBB5489401.1"/>
    </source>
</evidence>
<evidence type="ECO:0000313" key="7">
    <source>
        <dbReference type="Proteomes" id="UP000579647"/>
    </source>
</evidence>
<dbReference type="PROSITE" id="PS51987">
    <property type="entry name" value="GS_CATALYTIC"/>
    <property type="match status" value="1"/>
</dbReference>
<comment type="caution">
    <text evidence="6">The sequence shown here is derived from an EMBL/GenBank/DDBJ whole genome shotgun (WGS) entry which is preliminary data.</text>
</comment>
<evidence type="ECO:0000256" key="2">
    <source>
        <dbReference type="ARBA" id="ARBA00022598"/>
    </source>
</evidence>
<dbReference type="Proteomes" id="UP000579647">
    <property type="component" value="Unassembled WGS sequence"/>
</dbReference>
<gene>
    <name evidence="6" type="ORF">HNR07_000538</name>
</gene>
<accession>A0A840W8L2</accession>
<evidence type="ECO:0000256" key="1">
    <source>
        <dbReference type="ARBA" id="ARBA00009897"/>
    </source>
</evidence>
<evidence type="ECO:0000259" key="5">
    <source>
        <dbReference type="PROSITE" id="PS51987"/>
    </source>
</evidence>
<comment type="similarity">
    <text evidence="1 3 4">Belongs to the glutamine synthetase family.</text>
</comment>
<evidence type="ECO:0000256" key="3">
    <source>
        <dbReference type="PROSITE-ProRule" id="PRU01331"/>
    </source>
</evidence>
<dbReference type="SMART" id="SM01230">
    <property type="entry name" value="Gln-synt_C"/>
    <property type="match status" value="1"/>
</dbReference>
<organism evidence="6 7">
    <name type="scientific">Nocardiopsis metallicus</name>
    <dbReference type="NCBI Taxonomy" id="179819"/>
    <lineage>
        <taxon>Bacteria</taxon>
        <taxon>Bacillati</taxon>
        <taxon>Actinomycetota</taxon>
        <taxon>Actinomycetes</taxon>
        <taxon>Streptosporangiales</taxon>
        <taxon>Nocardiopsidaceae</taxon>
        <taxon>Nocardiopsis</taxon>
    </lineage>
</organism>
<dbReference type="PANTHER" id="PTHR43785:SF12">
    <property type="entry name" value="TYPE-1 GLUTAMINE SYNTHETASE 2"/>
    <property type="match status" value="1"/>
</dbReference>
<feature type="domain" description="GS catalytic" evidence="5">
    <location>
        <begin position="1"/>
        <end position="208"/>
    </location>
</feature>
<dbReference type="SUPFAM" id="SSF55931">
    <property type="entry name" value="Glutamine synthetase/guanido kinase"/>
    <property type="match status" value="1"/>
</dbReference>
<dbReference type="Gene3D" id="3.30.590.10">
    <property type="entry name" value="Glutamine synthetase/guanido kinase, catalytic domain"/>
    <property type="match status" value="1"/>
</dbReference>
<name>A0A840W8L2_9ACTN</name>
<protein>
    <submittedName>
        <fullName evidence="6">Glutamine synthetase</fullName>
    </submittedName>
</protein>
<dbReference type="AlphaFoldDB" id="A0A840W8L2"/>
<evidence type="ECO:0000256" key="4">
    <source>
        <dbReference type="RuleBase" id="RU000384"/>
    </source>
</evidence>
<keyword evidence="7" id="KW-1185">Reference proteome</keyword>
<proteinExistence type="inferred from homology"/>
<dbReference type="PANTHER" id="PTHR43785">
    <property type="entry name" value="GAMMA-GLUTAMYLPUTRESCINE SYNTHETASE"/>
    <property type="match status" value="1"/>
</dbReference>
<keyword evidence="2" id="KW-0436">Ligase</keyword>
<sequence length="208" mass="22394">MSLTFMAKPNDREGNSCHIHLSLRDDDGVPVMAQGQGQGLSETGRHFLGGQLAALREFTLLLAPNISSYKRFVPGSFAPTTVAWGHDNHTCALRVVGHGSSLRVENRVPGGDVNPYLASAAIVAAGLHGVEHGIEPGEPLTGNAYTSGLRTVPTTLREALQLWEGSALAREAFGEEVVAHYANRARVELAAFDAAVTDWEMFRGFERM</sequence>